<evidence type="ECO:0000256" key="3">
    <source>
        <dbReference type="ARBA" id="ARBA00022692"/>
    </source>
</evidence>
<organism evidence="8 9">
    <name type="scientific">Novosphingobium tardum</name>
    <dbReference type="NCBI Taxonomy" id="1538021"/>
    <lineage>
        <taxon>Bacteria</taxon>
        <taxon>Pseudomonadati</taxon>
        <taxon>Pseudomonadota</taxon>
        <taxon>Alphaproteobacteria</taxon>
        <taxon>Sphingomonadales</taxon>
        <taxon>Sphingomonadaceae</taxon>
        <taxon>Novosphingobium</taxon>
    </lineage>
</organism>
<comment type="subcellular location">
    <subcellularLocation>
        <location evidence="1">Membrane</location>
        <topology evidence="1">Multi-pass membrane protein</topology>
    </subcellularLocation>
</comment>
<dbReference type="RefSeq" id="WP_379537706.1">
    <property type="nucleotide sequence ID" value="NZ_JBHSDR010000003.1"/>
</dbReference>
<evidence type="ECO:0000259" key="7">
    <source>
        <dbReference type="Pfam" id="PF00892"/>
    </source>
</evidence>
<dbReference type="PANTHER" id="PTHR22911">
    <property type="entry name" value="ACYL-MALONYL CONDENSING ENZYME-RELATED"/>
    <property type="match status" value="1"/>
</dbReference>
<dbReference type="InterPro" id="IPR000620">
    <property type="entry name" value="EamA_dom"/>
</dbReference>
<feature type="transmembrane region" description="Helical" evidence="6">
    <location>
        <begin position="96"/>
        <end position="117"/>
    </location>
</feature>
<evidence type="ECO:0000256" key="5">
    <source>
        <dbReference type="ARBA" id="ARBA00023136"/>
    </source>
</evidence>
<feature type="transmembrane region" description="Helical" evidence="6">
    <location>
        <begin position="188"/>
        <end position="209"/>
    </location>
</feature>
<dbReference type="EMBL" id="JBHSDR010000003">
    <property type="protein sequence ID" value="MFC4294247.1"/>
    <property type="molecule type" value="Genomic_DNA"/>
</dbReference>
<feature type="domain" description="EamA" evidence="7">
    <location>
        <begin position="10"/>
        <end position="139"/>
    </location>
</feature>
<comment type="caution">
    <text evidence="8">The sequence shown here is derived from an EMBL/GenBank/DDBJ whole genome shotgun (WGS) entry which is preliminary data.</text>
</comment>
<feature type="transmembrane region" description="Helical" evidence="6">
    <location>
        <begin position="245"/>
        <end position="265"/>
    </location>
</feature>
<protein>
    <submittedName>
        <fullName evidence="8">DMT family transporter</fullName>
    </submittedName>
</protein>
<evidence type="ECO:0000313" key="8">
    <source>
        <dbReference type="EMBL" id="MFC4294247.1"/>
    </source>
</evidence>
<keyword evidence="5 6" id="KW-0472">Membrane</keyword>
<sequence length="298" mass="31224">MSRHSPILPIFSALAGIALFGVMDGVMKAAGGALGVWSTLFWRSCIAVLLMFPLWRLGGGRWPARATLRLHLLRGAVATAMALLFFWGLVRTPMADAIGISFIAPLLALYLAAVMLGERIEGKAIAASLLGLAGVLVIVLGKLGREAATGQAADEASWGIAAILGSAVLYAWNLILQRRQAQVAGPREIALFQNMVVLGLLGCGSPWMVAVPPPAAWLLIGAAAALGVVSLMLMSWAYGRAEAQVLVPVEYSAFVWAAIIGWLAYAEQVTAFTVAGVALIVGGCLVAARRSPIEQVAL</sequence>
<feature type="transmembrane region" description="Helical" evidence="6">
    <location>
        <begin position="156"/>
        <end position="176"/>
    </location>
</feature>
<evidence type="ECO:0000313" key="9">
    <source>
        <dbReference type="Proteomes" id="UP001595828"/>
    </source>
</evidence>
<keyword evidence="9" id="KW-1185">Reference proteome</keyword>
<feature type="transmembrane region" description="Helical" evidence="6">
    <location>
        <begin position="72"/>
        <end position="90"/>
    </location>
</feature>
<feature type="transmembrane region" description="Helical" evidence="6">
    <location>
        <begin position="7"/>
        <end position="23"/>
    </location>
</feature>
<keyword evidence="3 6" id="KW-0812">Transmembrane</keyword>
<reference evidence="9" key="1">
    <citation type="journal article" date="2019" name="Int. J. Syst. Evol. Microbiol.">
        <title>The Global Catalogue of Microorganisms (GCM) 10K type strain sequencing project: providing services to taxonomists for standard genome sequencing and annotation.</title>
        <authorList>
            <consortium name="The Broad Institute Genomics Platform"/>
            <consortium name="The Broad Institute Genome Sequencing Center for Infectious Disease"/>
            <person name="Wu L."/>
            <person name="Ma J."/>
        </authorList>
    </citation>
    <scope>NUCLEOTIDE SEQUENCE [LARGE SCALE GENOMIC DNA]</scope>
    <source>
        <strain evidence="9">CGMCC 1.12989</strain>
    </source>
</reference>
<evidence type="ECO:0000256" key="1">
    <source>
        <dbReference type="ARBA" id="ARBA00004141"/>
    </source>
</evidence>
<comment type="similarity">
    <text evidence="2">Belongs to the drug/metabolite transporter (DMT) superfamily. 10 TMS drug/metabolite exporter (DME) (TC 2.A.7.3) family.</text>
</comment>
<name>A0ABV8RMS3_9SPHN</name>
<dbReference type="Pfam" id="PF00892">
    <property type="entry name" value="EamA"/>
    <property type="match status" value="2"/>
</dbReference>
<dbReference type="SUPFAM" id="SSF103481">
    <property type="entry name" value="Multidrug resistance efflux transporter EmrE"/>
    <property type="match status" value="2"/>
</dbReference>
<feature type="transmembrane region" description="Helical" evidence="6">
    <location>
        <begin position="271"/>
        <end position="288"/>
    </location>
</feature>
<proteinExistence type="inferred from homology"/>
<dbReference type="PANTHER" id="PTHR22911:SF6">
    <property type="entry name" value="SOLUTE CARRIER FAMILY 35 MEMBER G1"/>
    <property type="match status" value="1"/>
</dbReference>
<keyword evidence="4 6" id="KW-1133">Transmembrane helix</keyword>
<evidence type="ECO:0000256" key="4">
    <source>
        <dbReference type="ARBA" id="ARBA00022989"/>
    </source>
</evidence>
<evidence type="ECO:0000256" key="6">
    <source>
        <dbReference type="SAM" id="Phobius"/>
    </source>
</evidence>
<gene>
    <name evidence="8" type="ORF">ACFO0A_04155</name>
</gene>
<dbReference type="InterPro" id="IPR037185">
    <property type="entry name" value="EmrE-like"/>
</dbReference>
<feature type="transmembrane region" description="Helical" evidence="6">
    <location>
        <begin position="124"/>
        <end position="144"/>
    </location>
</feature>
<dbReference type="Gene3D" id="1.10.3730.20">
    <property type="match status" value="1"/>
</dbReference>
<evidence type="ECO:0000256" key="2">
    <source>
        <dbReference type="ARBA" id="ARBA00009853"/>
    </source>
</evidence>
<feature type="domain" description="EamA" evidence="7">
    <location>
        <begin position="158"/>
        <end position="287"/>
    </location>
</feature>
<feature type="transmembrane region" description="Helical" evidence="6">
    <location>
        <begin position="29"/>
        <end position="52"/>
    </location>
</feature>
<dbReference type="Proteomes" id="UP001595828">
    <property type="component" value="Unassembled WGS sequence"/>
</dbReference>
<feature type="transmembrane region" description="Helical" evidence="6">
    <location>
        <begin position="215"/>
        <end position="238"/>
    </location>
</feature>
<accession>A0ABV8RMS3</accession>